<dbReference type="SUPFAM" id="SSF47459">
    <property type="entry name" value="HLH, helix-loop-helix DNA-binding domain"/>
    <property type="match status" value="1"/>
</dbReference>
<dbReference type="InterPro" id="IPR045239">
    <property type="entry name" value="bHLH95_bHLH"/>
</dbReference>
<evidence type="ECO:0000256" key="1">
    <source>
        <dbReference type="ARBA" id="ARBA00023015"/>
    </source>
</evidence>
<evidence type="ECO:0000256" key="3">
    <source>
        <dbReference type="SAM" id="MobiDB-lite"/>
    </source>
</evidence>
<dbReference type="Pfam" id="PF00010">
    <property type="entry name" value="HLH"/>
    <property type="match status" value="1"/>
</dbReference>
<keyword evidence="6" id="KW-1185">Reference proteome</keyword>
<evidence type="ECO:0000256" key="2">
    <source>
        <dbReference type="ARBA" id="ARBA00023163"/>
    </source>
</evidence>
<name>D8R7Y7_SELML</name>
<dbReference type="Gene3D" id="4.10.280.10">
    <property type="entry name" value="Helix-loop-helix DNA-binding domain"/>
    <property type="match status" value="1"/>
</dbReference>
<dbReference type="STRING" id="88036.D8R7Y7"/>
<dbReference type="CDD" id="cd11393">
    <property type="entry name" value="bHLH_AtbHLH_like"/>
    <property type="match status" value="1"/>
</dbReference>
<dbReference type="PANTHER" id="PTHR46665:SF1">
    <property type="entry name" value="SPERMATOGENESIS- AND OOGENESIS-SPECIFIC BASIC HELIX-LOOP-HELIX-CONTAINING PROTEIN 1"/>
    <property type="match status" value="1"/>
</dbReference>
<protein>
    <recommendedName>
        <fullName evidence="4">BHLH domain-containing protein</fullName>
    </recommendedName>
</protein>
<gene>
    <name evidence="5" type="ORF">SELMODRAFT_408332</name>
</gene>
<dbReference type="GO" id="GO:0005634">
    <property type="term" value="C:nucleus"/>
    <property type="evidence" value="ECO:0000318"/>
    <property type="project" value="GO_Central"/>
</dbReference>
<feature type="compositionally biased region" description="Low complexity" evidence="3">
    <location>
        <begin position="196"/>
        <end position="211"/>
    </location>
</feature>
<dbReference type="EMBL" id="GL377573">
    <property type="protein sequence ID" value="EFJ31961.1"/>
    <property type="molecule type" value="Genomic_DNA"/>
</dbReference>
<dbReference type="Proteomes" id="UP000001514">
    <property type="component" value="Unassembled WGS sequence"/>
</dbReference>
<dbReference type="InterPro" id="IPR036638">
    <property type="entry name" value="HLH_DNA-bd_sf"/>
</dbReference>
<dbReference type="KEGG" id="smo:SELMODRAFT_408332"/>
<accession>D8R7Y7</accession>
<keyword evidence="2" id="KW-0804">Transcription</keyword>
<evidence type="ECO:0000313" key="5">
    <source>
        <dbReference type="EMBL" id="EFJ31961.1"/>
    </source>
</evidence>
<dbReference type="InterPro" id="IPR011598">
    <property type="entry name" value="bHLH_dom"/>
</dbReference>
<feature type="region of interest" description="Disordered" evidence="3">
    <location>
        <begin position="45"/>
        <end position="128"/>
    </location>
</feature>
<evidence type="ECO:0000259" key="4">
    <source>
        <dbReference type="PROSITE" id="PS50888"/>
    </source>
</evidence>
<dbReference type="AlphaFoldDB" id="D8R7Y7"/>
<feature type="compositionally biased region" description="Low complexity" evidence="3">
    <location>
        <begin position="45"/>
        <end position="57"/>
    </location>
</feature>
<feature type="compositionally biased region" description="Low complexity" evidence="3">
    <location>
        <begin position="65"/>
        <end position="91"/>
    </location>
</feature>
<keyword evidence="1" id="KW-0805">Transcription regulation</keyword>
<dbReference type="SMART" id="SM00353">
    <property type="entry name" value="HLH"/>
    <property type="match status" value="1"/>
</dbReference>
<dbReference type="GO" id="GO:0000976">
    <property type="term" value="F:transcription cis-regulatory region binding"/>
    <property type="evidence" value="ECO:0000318"/>
    <property type="project" value="GO_Central"/>
</dbReference>
<dbReference type="InterPro" id="IPR044658">
    <property type="entry name" value="bHLH92/bHLH041-like"/>
</dbReference>
<evidence type="ECO:0000313" key="6">
    <source>
        <dbReference type="Proteomes" id="UP000001514"/>
    </source>
</evidence>
<organism evidence="6">
    <name type="scientific">Selaginella moellendorffii</name>
    <name type="common">Spikemoss</name>
    <dbReference type="NCBI Taxonomy" id="88036"/>
    <lineage>
        <taxon>Eukaryota</taxon>
        <taxon>Viridiplantae</taxon>
        <taxon>Streptophyta</taxon>
        <taxon>Embryophyta</taxon>
        <taxon>Tracheophyta</taxon>
        <taxon>Lycopodiopsida</taxon>
        <taxon>Selaginellales</taxon>
        <taxon>Selaginellaceae</taxon>
        <taxon>Selaginella</taxon>
    </lineage>
</organism>
<dbReference type="HOGENOM" id="CLU_1028187_0_0_1"/>
<reference evidence="5 6" key="1">
    <citation type="journal article" date="2011" name="Science">
        <title>The Selaginella genome identifies genetic changes associated with the evolution of vascular plants.</title>
        <authorList>
            <person name="Banks J.A."/>
            <person name="Nishiyama T."/>
            <person name="Hasebe M."/>
            <person name="Bowman J.L."/>
            <person name="Gribskov M."/>
            <person name="dePamphilis C."/>
            <person name="Albert V.A."/>
            <person name="Aono N."/>
            <person name="Aoyama T."/>
            <person name="Ambrose B.A."/>
            <person name="Ashton N.W."/>
            <person name="Axtell M.J."/>
            <person name="Barker E."/>
            <person name="Barker M.S."/>
            <person name="Bennetzen J.L."/>
            <person name="Bonawitz N.D."/>
            <person name="Chapple C."/>
            <person name="Cheng C."/>
            <person name="Correa L.G."/>
            <person name="Dacre M."/>
            <person name="DeBarry J."/>
            <person name="Dreyer I."/>
            <person name="Elias M."/>
            <person name="Engstrom E.M."/>
            <person name="Estelle M."/>
            <person name="Feng L."/>
            <person name="Finet C."/>
            <person name="Floyd S.K."/>
            <person name="Frommer W.B."/>
            <person name="Fujita T."/>
            <person name="Gramzow L."/>
            <person name="Gutensohn M."/>
            <person name="Harholt J."/>
            <person name="Hattori M."/>
            <person name="Heyl A."/>
            <person name="Hirai T."/>
            <person name="Hiwatashi Y."/>
            <person name="Ishikawa M."/>
            <person name="Iwata M."/>
            <person name="Karol K.G."/>
            <person name="Koehler B."/>
            <person name="Kolukisaoglu U."/>
            <person name="Kubo M."/>
            <person name="Kurata T."/>
            <person name="Lalonde S."/>
            <person name="Li K."/>
            <person name="Li Y."/>
            <person name="Litt A."/>
            <person name="Lyons E."/>
            <person name="Manning G."/>
            <person name="Maruyama T."/>
            <person name="Michael T.P."/>
            <person name="Mikami K."/>
            <person name="Miyazaki S."/>
            <person name="Morinaga S."/>
            <person name="Murata T."/>
            <person name="Mueller-Roeber B."/>
            <person name="Nelson D.R."/>
            <person name="Obara M."/>
            <person name="Oguri Y."/>
            <person name="Olmstead R.G."/>
            <person name="Onodera N."/>
            <person name="Petersen B.L."/>
            <person name="Pils B."/>
            <person name="Prigge M."/>
            <person name="Rensing S.A."/>
            <person name="Riano-Pachon D.M."/>
            <person name="Roberts A.W."/>
            <person name="Sato Y."/>
            <person name="Scheller H.V."/>
            <person name="Schulz B."/>
            <person name="Schulz C."/>
            <person name="Shakirov E.V."/>
            <person name="Shibagaki N."/>
            <person name="Shinohara N."/>
            <person name="Shippen D.E."/>
            <person name="Soerensen I."/>
            <person name="Sotooka R."/>
            <person name="Sugimoto N."/>
            <person name="Sugita M."/>
            <person name="Sumikawa N."/>
            <person name="Tanurdzic M."/>
            <person name="Theissen G."/>
            <person name="Ulvskov P."/>
            <person name="Wakazuki S."/>
            <person name="Weng J.K."/>
            <person name="Willats W.W."/>
            <person name="Wipf D."/>
            <person name="Wolf P.G."/>
            <person name="Yang L."/>
            <person name="Zimmer A.D."/>
            <person name="Zhu Q."/>
            <person name="Mitros T."/>
            <person name="Hellsten U."/>
            <person name="Loque D."/>
            <person name="Otillar R."/>
            <person name="Salamov A."/>
            <person name="Schmutz J."/>
            <person name="Shapiro H."/>
            <person name="Lindquist E."/>
            <person name="Lucas S."/>
            <person name="Rokhsar D."/>
            <person name="Grigoriev I.V."/>
        </authorList>
    </citation>
    <scope>NUCLEOTIDE SEQUENCE [LARGE SCALE GENOMIC DNA]</scope>
</reference>
<dbReference type="PROSITE" id="PS50888">
    <property type="entry name" value="BHLH"/>
    <property type="match status" value="1"/>
</dbReference>
<dbReference type="InParanoid" id="D8R7Y7"/>
<proteinExistence type="predicted"/>
<dbReference type="PANTHER" id="PTHR46665">
    <property type="entry name" value="TRANSCRIPTION FACTOR BHLH041-RELATED-RELATED"/>
    <property type="match status" value="1"/>
</dbReference>
<feature type="domain" description="BHLH" evidence="4">
    <location>
        <begin position="124"/>
        <end position="173"/>
    </location>
</feature>
<dbReference type="GO" id="GO:0046983">
    <property type="term" value="F:protein dimerization activity"/>
    <property type="evidence" value="ECO:0007669"/>
    <property type="project" value="InterPro"/>
</dbReference>
<feature type="compositionally biased region" description="Polar residues" evidence="3">
    <location>
        <begin position="111"/>
        <end position="121"/>
    </location>
</feature>
<sequence length="271" mass="31691">MESNLLHEQGAQQSNRGEMGDLIQRLLFDFEQQIQQEEEIQLQQQQRLHNQQQFQQQPHRENQHRQQQQQDEEIQLQQQQRLHNQQQFQQQPHRENQQRQQQQQDEGMVSDQESGLQNEENFSPIRSRHMIAERQRRRREAELLAALKSLLPFPTKRDKLSILQGAIRYVQELRTDCAASRSERGEGSITSKQPEQQQQQQQQTSSGSSGTRIRVRVEQAALVSALEHIKALGYEVDSIELNPPRTHAELVVHPIVQLSCTTGLQELLDQL</sequence>
<dbReference type="Gramene" id="EFJ31961">
    <property type="protein sequence ID" value="EFJ31961"/>
    <property type="gene ID" value="SELMODRAFT_408332"/>
</dbReference>
<feature type="region of interest" description="Disordered" evidence="3">
    <location>
        <begin position="178"/>
        <end position="211"/>
    </location>
</feature>